<feature type="domain" description="PPM-type phosphatase" evidence="2">
    <location>
        <begin position="318"/>
        <end position="565"/>
    </location>
</feature>
<feature type="region of interest" description="Disordered" evidence="1">
    <location>
        <begin position="1"/>
        <end position="267"/>
    </location>
</feature>
<feature type="region of interest" description="Disordered" evidence="1">
    <location>
        <begin position="467"/>
        <end position="511"/>
    </location>
</feature>
<feature type="compositionally biased region" description="Basic and acidic residues" evidence="1">
    <location>
        <begin position="8"/>
        <end position="21"/>
    </location>
</feature>
<dbReference type="EMBL" id="CP020563">
    <property type="protein sequence ID" value="ARF76087.1"/>
    <property type="molecule type" value="Genomic_DNA"/>
</dbReference>
<dbReference type="Pfam" id="PF13672">
    <property type="entry name" value="PP2C_2"/>
    <property type="match status" value="1"/>
</dbReference>
<dbReference type="InterPro" id="IPR001932">
    <property type="entry name" value="PPM-type_phosphatase-like_dom"/>
</dbReference>
<dbReference type="RefSeq" id="WP_084751256.1">
    <property type="nucleotide sequence ID" value="NZ_CP020563.1"/>
</dbReference>
<feature type="compositionally biased region" description="Pro residues" evidence="1">
    <location>
        <begin position="498"/>
        <end position="511"/>
    </location>
</feature>
<feature type="compositionally biased region" description="Pro residues" evidence="1">
    <location>
        <begin position="209"/>
        <end position="234"/>
    </location>
</feature>
<keyword evidence="4" id="KW-1185">Reference proteome</keyword>
<feature type="compositionally biased region" description="Basic and acidic residues" evidence="1">
    <location>
        <begin position="135"/>
        <end position="155"/>
    </location>
</feature>
<feature type="compositionally biased region" description="Low complexity" evidence="1">
    <location>
        <begin position="250"/>
        <end position="259"/>
    </location>
</feature>
<accession>A0ABC8C009</accession>
<organism evidence="3 4">
    <name type="scientific">Kitasatospora albolonga</name>
    <dbReference type="NCBI Taxonomy" id="68173"/>
    <lineage>
        <taxon>Bacteria</taxon>
        <taxon>Bacillati</taxon>
        <taxon>Actinomycetota</taxon>
        <taxon>Actinomycetes</taxon>
        <taxon>Kitasatosporales</taxon>
        <taxon>Streptomycetaceae</taxon>
        <taxon>Kitasatospora</taxon>
    </lineage>
</organism>
<dbReference type="AlphaFoldDB" id="A0ABC8C009"/>
<evidence type="ECO:0000256" key="1">
    <source>
        <dbReference type="SAM" id="MobiDB-lite"/>
    </source>
</evidence>
<protein>
    <recommendedName>
        <fullName evidence="2">PPM-type phosphatase domain-containing protein</fullName>
    </recommendedName>
</protein>
<feature type="compositionally biased region" description="Basic and acidic residues" evidence="1">
    <location>
        <begin position="53"/>
        <end position="66"/>
    </location>
</feature>
<sequence length="586" mass="62639">MSQQGEKPAAHEDDWWRKLYDETAPDTGPSSAPDSLDDRFDSVSDTVSSAVGHQRDTARHADRDVGRGVGPDVGPGTARDTYPGPEPERRPEPQPEAERKPDPRSAWDPYREPEAYEEPERKPQAYGTPEAARMPYEEPERKAYGTTEPERKSYVARDSAQRPYAAPEPKPELEPEPEPYRASAPATPAPAPLPAPRNTAFPAPWEAPSGPPVPRTFAAPKPPEPEPPPAPPAAGPVTVPDPSALHELPPDWAASDAPADGGGARPLVDHLGDRPPTYDAEPAALPAATSENLDALVPDTMLDGARYGTYTLRAASVRGDSARFRGEPRRDALLTARFGAAESALVLVAVAGGARGSEGAHLAAADACRWIGGAVARSHARLSEDIRAGRRGDLKAGLHRLTDRTYGKLRARAAERGVEPGEYTTSLRCLLLSADPDCRTRVFFGVGSGGLFRLRDGVWQDLEPVIPEQQSSSSGGGGASEESPDGDRLTMDLQITTPPSPYGDDPPPPPAELFRFRASVARPGDTLLLCGNGFAEPMRGEPELPAELAERWGPPGPPGLPAFLADTQLRIKGYADDRTVAAVWEA</sequence>
<evidence type="ECO:0000313" key="3">
    <source>
        <dbReference type="EMBL" id="ARF76087.1"/>
    </source>
</evidence>
<gene>
    <name evidence="3" type="ORF">B7C62_30310</name>
</gene>
<reference evidence="3 4" key="1">
    <citation type="submission" date="2017-04" db="EMBL/GenBank/DDBJ databases">
        <title>The complete genome sequence of Streptomyces albolongus YIM 101047, the producer of novel bafilomycins and novel odoriferous sesquiterpenoids.</title>
        <authorList>
            <person name="Yin M."/>
            <person name="Jiang Y."/>
        </authorList>
    </citation>
    <scope>NUCLEOTIDE SEQUENCE [LARGE SCALE GENOMIC DNA]</scope>
    <source>
        <strain evidence="3 4">YIM 101047</strain>
    </source>
</reference>
<evidence type="ECO:0000259" key="2">
    <source>
        <dbReference type="Pfam" id="PF13672"/>
    </source>
</evidence>
<name>A0ABC8C009_9ACTN</name>
<evidence type="ECO:0000313" key="4">
    <source>
        <dbReference type="Proteomes" id="UP000192251"/>
    </source>
</evidence>
<feature type="compositionally biased region" description="Basic and acidic residues" evidence="1">
    <location>
        <begin position="86"/>
        <end position="123"/>
    </location>
</feature>
<dbReference type="KEGG" id="kab:B7C62_30310"/>
<proteinExistence type="predicted"/>
<dbReference type="Proteomes" id="UP000192251">
    <property type="component" value="Chromosome"/>
</dbReference>